<dbReference type="PANTHER" id="PTHR36504:SF1">
    <property type="entry name" value="LIPOPOLYSACCHARIDE EXPORT SYSTEM PROTEIN LPTA"/>
    <property type="match status" value="1"/>
</dbReference>
<keyword evidence="2 4" id="KW-0732">Signal</keyword>
<feature type="domain" description="Organic solvent tolerance-like N-terminal" evidence="6">
    <location>
        <begin position="51"/>
        <end position="161"/>
    </location>
</feature>
<evidence type="ECO:0000256" key="5">
    <source>
        <dbReference type="SAM" id="MobiDB-lite"/>
    </source>
</evidence>
<evidence type="ECO:0000259" key="6">
    <source>
        <dbReference type="Pfam" id="PF03968"/>
    </source>
</evidence>
<dbReference type="EMBL" id="JBBUTH010000008">
    <property type="protein sequence ID" value="MEK8051619.1"/>
    <property type="molecule type" value="Genomic_DNA"/>
</dbReference>
<proteinExistence type="inferred from homology"/>
<evidence type="ECO:0000256" key="1">
    <source>
        <dbReference type="ARBA" id="ARBA00022448"/>
    </source>
</evidence>
<reference evidence="7 8" key="1">
    <citation type="submission" date="2024-04" db="EMBL/GenBank/DDBJ databases">
        <title>Novel species of the genus Ideonella isolated from streams.</title>
        <authorList>
            <person name="Lu H."/>
        </authorList>
    </citation>
    <scope>NUCLEOTIDE SEQUENCE [LARGE SCALE GENOMIC DNA]</scope>
    <source>
        <strain evidence="7 8">DXS22W</strain>
    </source>
</reference>
<keyword evidence="1 4" id="KW-0813">Transport</keyword>
<comment type="caution">
    <text evidence="7">The sequence shown here is derived from an EMBL/GenBank/DDBJ whole genome shotgun (WGS) entry which is preliminary data.</text>
</comment>
<dbReference type="Pfam" id="PF03968">
    <property type="entry name" value="LptD_N"/>
    <property type="match status" value="1"/>
</dbReference>
<keyword evidence="8" id="KW-1185">Reference proteome</keyword>
<dbReference type="InterPro" id="IPR052037">
    <property type="entry name" value="LPS_export_LptA"/>
</dbReference>
<dbReference type="Gene3D" id="2.60.450.10">
    <property type="entry name" value="Lipopolysaccharide (LPS) transport protein A like domain"/>
    <property type="match status" value="1"/>
</dbReference>
<protein>
    <recommendedName>
        <fullName evidence="4">Lipopolysaccharide export system protein LptA</fullName>
    </recommendedName>
</protein>
<name>A0ABU9CLM1_9BURK</name>
<evidence type="ECO:0000313" key="7">
    <source>
        <dbReference type="EMBL" id="MEK8051619.1"/>
    </source>
</evidence>
<feature type="compositionally biased region" description="Low complexity" evidence="5">
    <location>
        <begin position="198"/>
        <end position="207"/>
    </location>
</feature>
<dbReference type="PANTHER" id="PTHR36504">
    <property type="entry name" value="LIPOPOLYSACCHARIDE EXPORT SYSTEM PROTEIN LPTA"/>
    <property type="match status" value="1"/>
</dbReference>
<feature type="chain" id="PRO_5044940829" description="Lipopolysaccharide export system protein LptA" evidence="4">
    <location>
        <begin position="33"/>
        <end position="219"/>
    </location>
</feature>
<keyword evidence="3 4" id="KW-0574">Periplasm</keyword>
<comment type="subunit">
    <text evidence="4">Component of the lipopolysaccharide transport and assembly complex.</text>
</comment>
<gene>
    <name evidence="4 7" type="primary">lptA</name>
    <name evidence="7" type="ORF">AACH10_15320</name>
</gene>
<evidence type="ECO:0000256" key="2">
    <source>
        <dbReference type="ARBA" id="ARBA00022729"/>
    </source>
</evidence>
<organism evidence="7 8">
    <name type="scientific">Pseudaquabacterium inlustre</name>
    <dbReference type="NCBI Taxonomy" id="2984192"/>
    <lineage>
        <taxon>Bacteria</taxon>
        <taxon>Pseudomonadati</taxon>
        <taxon>Pseudomonadota</taxon>
        <taxon>Betaproteobacteria</taxon>
        <taxon>Burkholderiales</taxon>
        <taxon>Sphaerotilaceae</taxon>
        <taxon>Pseudaquabacterium</taxon>
    </lineage>
</organism>
<dbReference type="HAMAP" id="MF_01914">
    <property type="entry name" value="LPS_assembly_LptA"/>
    <property type="match status" value="1"/>
</dbReference>
<evidence type="ECO:0000313" key="8">
    <source>
        <dbReference type="Proteomes" id="UP001365405"/>
    </source>
</evidence>
<feature type="signal peptide" evidence="4">
    <location>
        <begin position="1"/>
        <end position="32"/>
    </location>
</feature>
<dbReference type="Proteomes" id="UP001365405">
    <property type="component" value="Unassembled WGS sequence"/>
</dbReference>
<dbReference type="InterPro" id="IPR005653">
    <property type="entry name" value="OstA-like_N"/>
</dbReference>
<comment type="similarity">
    <text evidence="4">Belongs to the LptA family.</text>
</comment>
<dbReference type="InterPro" id="IPR014340">
    <property type="entry name" value="LptA"/>
</dbReference>
<evidence type="ECO:0000256" key="3">
    <source>
        <dbReference type="ARBA" id="ARBA00022764"/>
    </source>
</evidence>
<dbReference type="NCBIfam" id="TIGR03002">
    <property type="entry name" value="outer_YhbN_LptA"/>
    <property type="match status" value="1"/>
</dbReference>
<evidence type="ECO:0000256" key="4">
    <source>
        <dbReference type="HAMAP-Rule" id="MF_01914"/>
    </source>
</evidence>
<feature type="region of interest" description="Disordered" evidence="5">
    <location>
        <begin position="198"/>
        <end position="219"/>
    </location>
</feature>
<comment type="function">
    <text evidence="4">Involved in the assembly of lipopolysaccharide (LPS). Required for the translocation of LPS from the inner membrane to the outer membrane.</text>
</comment>
<accession>A0ABU9CLM1</accession>
<sequence precursor="true">MPILPALTPSAARLLPGAALALTLAVAGPALAERADRTKPMALESDQPCVVNLAKQISQCSGNVVISQGTLLLRADKLEVRETPEGWQVVQASGTADKPARVKQKRDGIDESVEGQAQRIDYDSKTGVIRFEGAAVVRRLRGATLADEIQGARIVWDGQAETFNVQGGGATTATNPGGRVRAVITPRPGTEAAAAMAAEAASAPAQAPLKSTPALGERR</sequence>
<comment type="subcellular location">
    <subcellularLocation>
        <location evidence="4">Periplasm</location>
    </subcellularLocation>
</comment>
<dbReference type="RefSeq" id="WP_341411321.1">
    <property type="nucleotide sequence ID" value="NZ_JBBUTH010000008.1"/>
</dbReference>